<evidence type="ECO:0000256" key="1">
    <source>
        <dbReference type="SAM" id="MobiDB-lite"/>
    </source>
</evidence>
<dbReference type="SUPFAM" id="SSF52833">
    <property type="entry name" value="Thioredoxin-like"/>
    <property type="match status" value="1"/>
</dbReference>
<dbReference type="AlphaFoldDB" id="A0A1D1VJB0"/>
<dbReference type="OrthoDB" id="423313at2759"/>
<dbReference type="Pfam" id="PF23733">
    <property type="entry name" value="GRXCR1-2_C"/>
    <property type="match status" value="1"/>
</dbReference>
<protein>
    <recommendedName>
        <fullName evidence="2">Glutaredoxin domain-containing protein</fullName>
    </recommendedName>
</protein>
<dbReference type="Pfam" id="PF00462">
    <property type="entry name" value="Glutaredoxin"/>
    <property type="match status" value="1"/>
</dbReference>
<comment type="caution">
    <text evidence="3">The sequence shown here is derived from an EMBL/GenBank/DDBJ whole genome shotgun (WGS) entry which is preliminary data.</text>
</comment>
<feature type="domain" description="Glutaredoxin" evidence="2">
    <location>
        <begin position="155"/>
        <end position="223"/>
    </location>
</feature>
<keyword evidence="4" id="KW-1185">Reference proteome</keyword>
<dbReference type="STRING" id="947166.A0A1D1VJB0"/>
<dbReference type="Gene3D" id="3.40.30.10">
    <property type="entry name" value="Glutaredoxin"/>
    <property type="match status" value="1"/>
</dbReference>
<dbReference type="PANTHER" id="PTHR46990:SF1">
    <property type="entry name" value="GLUTAREDOXIN DOMAIN-CONTAINING CYSTEINE-RICH PROTEIN 1"/>
    <property type="match status" value="1"/>
</dbReference>
<evidence type="ECO:0000313" key="4">
    <source>
        <dbReference type="Proteomes" id="UP000186922"/>
    </source>
</evidence>
<dbReference type="InterPro" id="IPR002109">
    <property type="entry name" value="Glutaredoxin"/>
</dbReference>
<dbReference type="PROSITE" id="PS51354">
    <property type="entry name" value="GLUTAREDOXIN_2"/>
    <property type="match status" value="1"/>
</dbReference>
<dbReference type="EMBL" id="BDGG01000004">
    <property type="protein sequence ID" value="GAU98578.1"/>
    <property type="molecule type" value="Genomic_DNA"/>
</dbReference>
<organism evidence="3 4">
    <name type="scientific">Ramazzottius varieornatus</name>
    <name type="common">Water bear</name>
    <name type="synonym">Tardigrade</name>
    <dbReference type="NCBI Taxonomy" id="947166"/>
    <lineage>
        <taxon>Eukaryota</taxon>
        <taxon>Metazoa</taxon>
        <taxon>Ecdysozoa</taxon>
        <taxon>Tardigrada</taxon>
        <taxon>Eutardigrada</taxon>
        <taxon>Parachela</taxon>
        <taxon>Hypsibioidea</taxon>
        <taxon>Ramazzottiidae</taxon>
        <taxon>Ramazzottius</taxon>
    </lineage>
</organism>
<evidence type="ECO:0000313" key="3">
    <source>
        <dbReference type="EMBL" id="GAU98578.1"/>
    </source>
</evidence>
<dbReference type="Proteomes" id="UP000186922">
    <property type="component" value="Unassembled WGS sequence"/>
</dbReference>
<dbReference type="PANTHER" id="PTHR46990">
    <property type="entry name" value="GLUTAREDOXIN DOMAIN-CONTAINING CYSTEINE-RICH PROTEIN 1"/>
    <property type="match status" value="1"/>
</dbReference>
<sequence>MWNRRSHDPYLALRKTQSFSDNADSDRETDSGLSGFTGGSCDGDETYSDCLSSEVRSEIGEDLNTNGLGNPFEYDQYMKFHCKELQPDDEPEDTFNGPLSISERSNPHVSAPIVSRKGSTRGVRGRVRAAVATFKDKEPKSTSEKNFTVLEKGKVVLYSTSLNVYRDNYYNCMEIRKILQNLMVQFSDYDLFINRDYHYELKERIGSDKAEKVPHLFVEGHYVGDFERIVNLNEDGQLRTMLKPYRRYGVTPPCSTCGGFTVVPCQQCYGSKKSSHRNAFTDQFYALRCSNCDTNGLQQCPACTLPPRG</sequence>
<accession>A0A1D1VJB0</accession>
<gene>
    <name evidence="3" type="primary">RvY_09706-1</name>
    <name evidence="3" type="synonym">RvY_09706.1</name>
    <name evidence="3" type="ORF">RvY_09706</name>
</gene>
<name>A0A1D1VJB0_RAMVA</name>
<dbReference type="GO" id="GO:0007605">
    <property type="term" value="P:sensory perception of sound"/>
    <property type="evidence" value="ECO:0007669"/>
    <property type="project" value="InterPro"/>
</dbReference>
<dbReference type="InterPro" id="IPR042797">
    <property type="entry name" value="GRXCR1"/>
</dbReference>
<reference evidence="3 4" key="1">
    <citation type="journal article" date="2016" name="Nat. Commun.">
        <title>Extremotolerant tardigrade genome and improved radiotolerance of human cultured cells by tardigrade-unique protein.</title>
        <authorList>
            <person name="Hashimoto T."/>
            <person name="Horikawa D.D."/>
            <person name="Saito Y."/>
            <person name="Kuwahara H."/>
            <person name="Kozuka-Hata H."/>
            <person name="Shin-I T."/>
            <person name="Minakuchi Y."/>
            <person name="Ohishi K."/>
            <person name="Motoyama A."/>
            <person name="Aizu T."/>
            <person name="Enomoto A."/>
            <person name="Kondo K."/>
            <person name="Tanaka S."/>
            <person name="Hara Y."/>
            <person name="Koshikawa S."/>
            <person name="Sagara H."/>
            <person name="Miura T."/>
            <person name="Yokobori S."/>
            <person name="Miyagawa K."/>
            <person name="Suzuki Y."/>
            <person name="Kubo T."/>
            <person name="Oyama M."/>
            <person name="Kohara Y."/>
            <person name="Fujiyama A."/>
            <person name="Arakawa K."/>
            <person name="Katayama T."/>
            <person name="Toyoda A."/>
            <person name="Kunieda T."/>
        </authorList>
    </citation>
    <scope>NUCLEOTIDE SEQUENCE [LARGE SCALE GENOMIC DNA]</scope>
    <source>
        <strain evidence="3 4">YOKOZUNA-1</strain>
    </source>
</reference>
<dbReference type="InterPro" id="IPR036249">
    <property type="entry name" value="Thioredoxin-like_sf"/>
</dbReference>
<feature type="region of interest" description="Disordered" evidence="1">
    <location>
        <begin position="17"/>
        <end position="40"/>
    </location>
</feature>
<proteinExistence type="predicted"/>
<evidence type="ECO:0000259" key="2">
    <source>
        <dbReference type="Pfam" id="PF00462"/>
    </source>
</evidence>